<comment type="caution">
    <text evidence="2">The sequence shown here is derived from an EMBL/GenBank/DDBJ whole genome shotgun (WGS) entry which is preliminary data.</text>
</comment>
<evidence type="ECO:0000313" key="2">
    <source>
        <dbReference type="EMBL" id="PLW86411.1"/>
    </source>
</evidence>
<dbReference type="InterPro" id="IPR051606">
    <property type="entry name" value="Polyketide_Oxido-like"/>
</dbReference>
<keyword evidence="3" id="KW-1185">Reference proteome</keyword>
<dbReference type="KEGG" id="hja:BST95_09260"/>
<proteinExistence type="predicted"/>
<dbReference type="GO" id="GO:0004074">
    <property type="term" value="F:biliverdin reductase [NAD(P)H] activity"/>
    <property type="evidence" value="ECO:0007669"/>
    <property type="project" value="TreeGrafter"/>
</dbReference>
<dbReference type="Proteomes" id="UP000235162">
    <property type="component" value="Unassembled WGS sequence"/>
</dbReference>
<reference evidence="2 3" key="1">
    <citation type="submission" date="2018-01" db="EMBL/GenBank/DDBJ databases">
        <title>The draft genome sequence of Halioglobus japonicus S1-36.</title>
        <authorList>
            <person name="Du Z.-J."/>
            <person name="Shi M.-J."/>
        </authorList>
    </citation>
    <scope>NUCLEOTIDE SEQUENCE [LARGE SCALE GENOMIC DNA]</scope>
    <source>
        <strain evidence="2 3">S1-36</strain>
    </source>
</reference>
<dbReference type="AlphaFoldDB" id="A0AAP8MEL0"/>
<organism evidence="2 3">
    <name type="scientific">Halioglobus japonicus</name>
    <dbReference type="NCBI Taxonomy" id="930805"/>
    <lineage>
        <taxon>Bacteria</taxon>
        <taxon>Pseudomonadati</taxon>
        <taxon>Pseudomonadota</taxon>
        <taxon>Gammaproteobacteria</taxon>
        <taxon>Cellvibrionales</taxon>
        <taxon>Halieaceae</taxon>
        <taxon>Halioglobus</taxon>
    </lineage>
</organism>
<dbReference type="InterPro" id="IPR016040">
    <property type="entry name" value="NAD(P)-bd_dom"/>
</dbReference>
<feature type="domain" description="NAD(P)-binding" evidence="1">
    <location>
        <begin position="7"/>
        <end position="197"/>
    </location>
</feature>
<sequence length="209" mass="22773">MKVIVFGATGSVGRLAVESLLADGHEVTAFARRPNALEVAHPQLYRLAGDALDFEDVCSAVEGHDAVVVTLGGGASRKSVVRSKGTELIVRAMQHHGVERLICQSTLGAGESWNNLNFFWKRVMFGVLLRSVFLDHERQEQLVRVSGLDWTIVRPGAFTDAPADGNFKVDIPSEERGLRLKISRADIAGFLAACVRDNTFVHRAVGISH</sequence>
<name>A0AAP8MEL0_9GAMM</name>
<dbReference type="InterPro" id="IPR036291">
    <property type="entry name" value="NAD(P)-bd_dom_sf"/>
</dbReference>
<dbReference type="PANTHER" id="PTHR43355:SF2">
    <property type="entry name" value="FLAVIN REDUCTASE (NADPH)"/>
    <property type="match status" value="1"/>
</dbReference>
<gene>
    <name evidence="2" type="ORF">C0029_08300</name>
</gene>
<evidence type="ECO:0000313" key="3">
    <source>
        <dbReference type="Proteomes" id="UP000235162"/>
    </source>
</evidence>
<evidence type="ECO:0000259" key="1">
    <source>
        <dbReference type="Pfam" id="PF13460"/>
    </source>
</evidence>
<dbReference type="Gene3D" id="3.40.50.720">
    <property type="entry name" value="NAD(P)-binding Rossmann-like Domain"/>
    <property type="match status" value="1"/>
</dbReference>
<dbReference type="PANTHER" id="PTHR43355">
    <property type="entry name" value="FLAVIN REDUCTASE (NADPH)"/>
    <property type="match status" value="1"/>
</dbReference>
<accession>A0AAP8MEL0</accession>
<dbReference type="RefSeq" id="WP_084199021.1">
    <property type="nucleotide sequence ID" value="NZ_BMYL01000002.1"/>
</dbReference>
<dbReference type="CDD" id="cd05244">
    <property type="entry name" value="BVR-B_like_SDR_a"/>
    <property type="match status" value="1"/>
</dbReference>
<dbReference type="SUPFAM" id="SSF51735">
    <property type="entry name" value="NAD(P)-binding Rossmann-fold domains"/>
    <property type="match status" value="1"/>
</dbReference>
<dbReference type="EMBL" id="PKUR01000002">
    <property type="protein sequence ID" value="PLW86411.1"/>
    <property type="molecule type" value="Genomic_DNA"/>
</dbReference>
<dbReference type="GO" id="GO:0042602">
    <property type="term" value="F:riboflavin reductase (NADPH) activity"/>
    <property type="evidence" value="ECO:0007669"/>
    <property type="project" value="TreeGrafter"/>
</dbReference>
<dbReference type="Pfam" id="PF13460">
    <property type="entry name" value="NAD_binding_10"/>
    <property type="match status" value="1"/>
</dbReference>
<protein>
    <submittedName>
        <fullName evidence="2">Epimerase</fullName>
    </submittedName>
</protein>